<accession>A0A265E6B8</accession>
<dbReference type="Pfam" id="PF08761">
    <property type="entry name" value="dUTPase_2"/>
    <property type="match status" value="1"/>
</dbReference>
<sequence length="180" mass="21315">MVQGGKEMINSTLTLSRPAINWLLKMQKKLDLEIKKKKDITNREWKEEFTAKHSLAINIEVSEFINECHDLWKYWKNKPVNKERILDEAIDVLHFIMLHWIKLNGKGETLWNTHRLYAEGVADLPVDDVALEQLQNHDDIAMKLAILLKVLEHYGFTEQDIIEQYKRKNAINFERLEEGY</sequence>
<dbReference type="SUPFAM" id="SSF101386">
    <property type="entry name" value="all-alpha NTP pyrophosphatases"/>
    <property type="match status" value="1"/>
</dbReference>
<reference evidence="1 2" key="1">
    <citation type="submission" date="2017-07" db="EMBL/GenBank/DDBJ databases">
        <title>Shotgun whole genome sequences of three halophilic bacterial isolates.</title>
        <authorList>
            <person name="Pozzo T."/>
            <person name="Higdon S.M."/>
            <person name="Quillaguaman J."/>
        </authorList>
    </citation>
    <scope>NUCLEOTIDE SEQUENCE [LARGE SCALE GENOMIC DNA]</scope>
    <source>
        <strain evidence="1 2">BU-1</strain>
    </source>
</reference>
<evidence type="ECO:0008006" key="3">
    <source>
        <dbReference type="Google" id="ProtNLM"/>
    </source>
</evidence>
<dbReference type="PIRSF" id="PIRSF030140">
    <property type="entry name" value="UCP030140"/>
    <property type="match status" value="1"/>
</dbReference>
<proteinExistence type="predicted"/>
<dbReference type="Gene3D" id="1.10.4010.10">
    <property type="entry name" value="Type II deoxyuridine triphosphatase"/>
    <property type="match status" value="1"/>
</dbReference>
<name>A0A265E6B8_9STAP</name>
<dbReference type="Proteomes" id="UP000216682">
    <property type="component" value="Unassembled WGS sequence"/>
</dbReference>
<dbReference type="InterPro" id="IPR014871">
    <property type="entry name" value="dUTPase/dCTP_pyrophosphatase"/>
</dbReference>
<comment type="caution">
    <text evidence="1">The sequence shown here is derived from an EMBL/GenBank/DDBJ whole genome shotgun (WGS) entry which is preliminary data.</text>
</comment>
<organism evidence="1 2">
    <name type="scientific">Salinicoccus roseus</name>
    <dbReference type="NCBI Taxonomy" id="45670"/>
    <lineage>
        <taxon>Bacteria</taxon>
        <taxon>Bacillati</taxon>
        <taxon>Bacillota</taxon>
        <taxon>Bacilli</taxon>
        <taxon>Bacillales</taxon>
        <taxon>Staphylococcaceae</taxon>
        <taxon>Salinicoccus</taxon>
    </lineage>
</organism>
<dbReference type="InterPro" id="IPR016947">
    <property type="entry name" value="UCP030140"/>
</dbReference>
<dbReference type="EMBL" id="NPEZ01000003">
    <property type="protein sequence ID" value="OZT77132.1"/>
    <property type="molecule type" value="Genomic_DNA"/>
</dbReference>
<evidence type="ECO:0000313" key="2">
    <source>
        <dbReference type="Proteomes" id="UP000216682"/>
    </source>
</evidence>
<dbReference type="CDD" id="cd11527">
    <property type="entry name" value="NTP-PPase_dUTPase"/>
    <property type="match status" value="1"/>
</dbReference>
<dbReference type="AlphaFoldDB" id="A0A265E6B8"/>
<evidence type="ECO:0000313" key="1">
    <source>
        <dbReference type="EMBL" id="OZT77132.1"/>
    </source>
</evidence>
<protein>
    <recommendedName>
        <fullName evidence="3">dUTPase</fullName>
    </recommendedName>
</protein>
<gene>
    <name evidence="1" type="ORF">CFN03_08635</name>
</gene>